<dbReference type="InterPro" id="IPR050302">
    <property type="entry name" value="Rab_GAP_TBC_domain"/>
</dbReference>
<dbReference type="PANTHER" id="PTHR47219:SF15">
    <property type="entry name" value="TBC1 DOMAIN FAMILY MEMBER 12 ISOFORM X1"/>
    <property type="match status" value="1"/>
</dbReference>
<dbReference type="GO" id="GO:0031267">
    <property type="term" value="F:small GTPase binding"/>
    <property type="evidence" value="ECO:0007669"/>
    <property type="project" value="TreeGrafter"/>
</dbReference>
<dbReference type="GO" id="GO:0005773">
    <property type="term" value="C:vacuole"/>
    <property type="evidence" value="ECO:0007669"/>
    <property type="project" value="UniProtKB-ARBA"/>
</dbReference>
<dbReference type="AlphaFoldDB" id="A0A8S9ZB94"/>
<gene>
    <name evidence="3" type="ORF">EG68_01451</name>
</gene>
<dbReference type="Proteomes" id="UP000822476">
    <property type="component" value="Unassembled WGS sequence"/>
</dbReference>
<evidence type="ECO:0000256" key="1">
    <source>
        <dbReference type="SAM" id="MobiDB-lite"/>
    </source>
</evidence>
<dbReference type="FunFam" id="1.10.8.270:FF:000008">
    <property type="entry name" value="Putative TBC1 domain family member 14"/>
    <property type="match status" value="1"/>
</dbReference>
<dbReference type="SMART" id="SM00164">
    <property type="entry name" value="TBC"/>
    <property type="match status" value="1"/>
</dbReference>
<dbReference type="InterPro" id="IPR000195">
    <property type="entry name" value="Rab-GAP-TBC_dom"/>
</dbReference>
<feature type="compositionally biased region" description="Polar residues" evidence="1">
    <location>
        <begin position="656"/>
        <end position="665"/>
    </location>
</feature>
<feature type="compositionally biased region" description="Low complexity" evidence="1">
    <location>
        <begin position="17"/>
        <end position="28"/>
    </location>
</feature>
<reference evidence="3" key="1">
    <citation type="submission" date="2019-07" db="EMBL/GenBank/DDBJ databases">
        <title>Annotation for the trematode Paragonimus miyazaki's.</title>
        <authorList>
            <person name="Choi Y.-J."/>
        </authorList>
    </citation>
    <scope>NUCLEOTIDE SEQUENCE</scope>
    <source>
        <strain evidence="3">Japan</strain>
    </source>
</reference>
<dbReference type="SUPFAM" id="SSF47923">
    <property type="entry name" value="Ypt/Rab-GAP domain of gyp1p"/>
    <property type="match status" value="2"/>
</dbReference>
<dbReference type="OrthoDB" id="294251at2759"/>
<feature type="compositionally biased region" description="Low complexity" evidence="1">
    <location>
        <begin position="730"/>
        <end position="741"/>
    </location>
</feature>
<dbReference type="GO" id="GO:0016192">
    <property type="term" value="P:vesicle-mediated transport"/>
    <property type="evidence" value="ECO:0007669"/>
    <property type="project" value="UniProtKB-ARBA"/>
</dbReference>
<accession>A0A8S9ZB94</accession>
<dbReference type="GO" id="GO:0005096">
    <property type="term" value="F:GTPase activator activity"/>
    <property type="evidence" value="ECO:0007669"/>
    <property type="project" value="TreeGrafter"/>
</dbReference>
<dbReference type="GO" id="GO:0031410">
    <property type="term" value="C:cytoplasmic vesicle"/>
    <property type="evidence" value="ECO:0007669"/>
    <property type="project" value="UniProtKB-ARBA"/>
</dbReference>
<feature type="region of interest" description="Disordered" evidence="1">
    <location>
        <begin position="1"/>
        <end position="39"/>
    </location>
</feature>
<keyword evidence="4" id="KW-1185">Reference proteome</keyword>
<feature type="region of interest" description="Disordered" evidence="1">
    <location>
        <begin position="641"/>
        <end position="669"/>
    </location>
</feature>
<protein>
    <recommendedName>
        <fullName evidence="2">Rab-GAP TBC domain-containing protein</fullName>
    </recommendedName>
</protein>
<feature type="region of interest" description="Disordered" evidence="1">
    <location>
        <begin position="722"/>
        <end position="747"/>
    </location>
</feature>
<dbReference type="Gene3D" id="1.10.8.270">
    <property type="entry name" value="putative rabgap domain of human tbc1 domain family member 14 like domains"/>
    <property type="match status" value="1"/>
</dbReference>
<dbReference type="EMBL" id="JTDE01000629">
    <property type="protein sequence ID" value="KAF7260737.1"/>
    <property type="molecule type" value="Genomic_DNA"/>
</dbReference>
<dbReference type="FunFam" id="1.10.472.80:FF:000006">
    <property type="entry name" value="TBC1 domain family member 14"/>
    <property type="match status" value="1"/>
</dbReference>
<comment type="caution">
    <text evidence="3">The sequence shown here is derived from an EMBL/GenBank/DDBJ whole genome shotgun (WGS) entry which is preliminary data.</text>
</comment>
<dbReference type="PANTHER" id="PTHR47219">
    <property type="entry name" value="RAB GTPASE-ACTIVATING PROTEIN 1-LIKE"/>
    <property type="match status" value="1"/>
</dbReference>
<dbReference type="Pfam" id="PF00566">
    <property type="entry name" value="RabGAP-TBC"/>
    <property type="match status" value="1"/>
</dbReference>
<feature type="domain" description="Rab-GAP TBC" evidence="2">
    <location>
        <begin position="194"/>
        <end position="487"/>
    </location>
</feature>
<dbReference type="PROSITE" id="PS50086">
    <property type="entry name" value="TBC_RABGAP"/>
    <property type="match status" value="1"/>
</dbReference>
<name>A0A8S9ZB94_9TREM</name>
<dbReference type="Gene3D" id="1.10.472.80">
    <property type="entry name" value="Ypt/Rab-GAP domain of gyp1p, domain 3"/>
    <property type="match status" value="1"/>
</dbReference>
<organism evidence="3 4">
    <name type="scientific">Paragonimus skrjabini miyazakii</name>
    <dbReference type="NCBI Taxonomy" id="59628"/>
    <lineage>
        <taxon>Eukaryota</taxon>
        <taxon>Metazoa</taxon>
        <taxon>Spiralia</taxon>
        <taxon>Lophotrochozoa</taxon>
        <taxon>Platyhelminthes</taxon>
        <taxon>Trematoda</taxon>
        <taxon>Digenea</taxon>
        <taxon>Plagiorchiida</taxon>
        <taxon>Troglotremata</taxon>
        <taxon>Troglotrematidae</taxon>
        <taxon>Paragonimus</taxon>
    </lineage>
</organism>
<evidence type="ECO:0000313" key="3">
    <source>
        <dbReference type="EMBL" id="KAF7260737.1"/>
    </source>
</evidence>
<proteinExistence type="predicted"/>
<dbReference type="InterPro" id="IPR035969">
    <property type="entry name" value="Rab-GAP_TBC_sf"/>
</dbReference>
<dbReference type="Gene3D" id="1.10.10.750">
    <property type="entry name" value="Ypt/Rab-GAP domain of gyp1p, domain 1"/>
    <property type="match status" value="1"/>
</dbReference>
<evidence type="ECO:0000313" key="4">
    <source>
        <dbReference type="Proteomes" id="UP000822476"/>
    </source>
</evidence>
<sequence length="772" mass="87397">MPTKTDVRESRHTGIPASVINSSVASSSKTPDTTGSSDVVRDKETTLNHLRLRTRDDDIAVAGFNKFLHKVARKASYNHPVGRTEVHPYVTIEPASTSYLILQDRPKQVSLRYTDLPAKSLEETKRHTQEYMKLQAKIKHKRVQEYKGFVSATVESRKREQRHQKLLHIWRSEIIPNWEALRCTKRVQHLIWEGIPSVMRRTVWWLLMGNALEIDHELFDQCLELSREKLRLSNQRNMPLQFSVPEPSNLGSVTSVHRSDRVSSVCSMCSLVFANLNSTPLQHELCLGYKTGPRDCVDEHGPNAFVDLQSDSLSSRLHSTTLCNAHLPFYQSDRAVSLRAIKLDVSRTFPSLGLFQPGNPYHDPLHDLLAAYVAYRPEIGYVQGMSFLAAILLLVMDDTFDAFVMFANILSRPCHRAFYSLDENEFIVYFRAFDQTLADRLPRLHAHFSRVGLEPNMYLFDWWFTIFSRSLPLEVDMRIWDLFFLDGELALFRAALGVLQLYEPQLLNSNFDQLAMFLTSPLPCELSADHLVKQMHSIRLKKKTVLKQLARIRSTMFMENPSKGTNQRSSVIHSKSARSKAVKLVTETPSTPVSVMGNLPPASFDSTFLQTEIIGNGTLNPGPVDHSVVSLLSPSVCSGSSSLADPSDFEPEKQTVPVTNRSSRPVSEPIETSEFTEYGLTPVDNPKCASCRQPPNCSLSHLRHGWSHPSNKHIFTSVTPHLSNRTQSYPSSTQEPFSSESSGKRVGSDYAVNHTEDRRLRVCIQKLIERVP</sequence>
<feature type="compositionally biased region" description="Basic and acidic residues" evidence="1">
    <location>
        <begin position="1"/>
        <end position="12"/>
    </location>
</feature>
<evidence type="ECO:0000259" key="2">
    <source>
        <dbReference type="PROSITE" id="PS50086"/>
    </source>
</evidence>